<keyword evidence="3" id="KW-1185">Reference proteome</keyword>
<keyword evidence="1" id="KW-0472">Membrane</keyword>
<gene>
    <name evidence="2" type="ORF">ACFPRA_24915</name>
</gene>
<comment type="caution">
    <text evidence="2">The sequence shown here is derived from an EMBL/GenBank/DDBJ whole genome shotgun (WGS) entry which is preliminary data.</text>
</comment>
<evidence type="ECO:0000256" key="1">
    <source>
        <dbReference type="SAM" id="Phobius"/>
    </source>
</evidence>
<organism evidence="2 3">
    <name type="scientific">Sporosarcina soli</name>
    <dbReference type="NCBI Taxonomy" id="334736"/>
    <lineage>
        <taxon>Bacteria</taxon>
        <taxon>Bacillati</taxon>
        <taxon>Bacillota</taxon>
        <taxon>Bacilli</taxon>
        <taxon>Bacillales</taxon>
        <taxon>Caryophanaceae</taxon>
        <taxon>Sporosarcina</taxon>
    </lineage>
</organism>
<keyword evidence="1" id="KW-0812">Transmembrane</keyword>
<evidence type="ECO:0000313" key="2">
    <source>
        <dbReference type="EMBL" id="MFC5592123.1"/>
    </source>
</evidence>
<protein>
    <submittedName>
        <fullName evidence="2">Uncharacterized protein</fullName>
    </submittedName>
</protein>
<dbReference type="RefSeq" id="WP_381440838.1">
    <property type="nucleotide sequence ID" value="NZ_JBHSNO010000023.1"/>
</dbReference>
<dbReference type="EMBL" id="JBHSNO010000023">
    <property type="protein sequence ID" value="MFC5592123.1"/>
    <property type="molecule type" value="Genomic_DNA"/>
</dbReference>
<name>A0ABW0TUS8_9BACL</name>
<feature type="transmembrane region" description="Helical" evidence="1">
    <location>
        <begin position="22"/>
        <end position="45"/>
    </location>
</feature>
<sequence length="78" mass="8747">MPVYHDVIHQQYTPKSSKRQNVALNGFFTFNATNVYLYSANLFVLKAKRQLQKTSTSIGDEMNAVLYSCLAGSQTPAE</sequence>
<reference evidence="3" key="1">
    <citation type="journal article" date="2019" name="Int. J. Syst. Evol. Microbiol.">
        <title>The Global Catalogue of Microorganisms (GCM) 10K type strain sequencing project: providing services to taxonomists for standard genome sequencing and annotation.</title>
        <authorList>
            <consortium name="The Broad Institute Genomics Platform"/>
            <consortium name="The Broad Institute Genome Sequencing Center for Infectious Disease"/>
            <person name="Wu L."/>
            <person name="Ma J."/>
        </authorList>
    </citation>
    <scope>NUCLEOTIDE SEQUENCE [LARGE SCALE GENOMIC DNA]</scope>
    <source>
        <strain evidence="3">CGMCC 4.1434</strain>
    </source>
</reference>
<keyword evidence="1" id="KW-1133">Transmembrane helix</keyword>
<dbReference type="Proteomes" id="UP001596109">
    <property type="component" value="Unassembled WGS sequence"/>
</dbReference>
<evidence type="ECO:0000313" key="3">
    <source>
        <dbReference type="Proteomes" id="UP001596109"/>
    </source>
</evidence>
<accession>A0ABW0TUS8</accession>
<proteinExistence type="predicted"/>